<feature type="transmembrane region" description="Helical" evidence="1">
    <location>
        <begin position="46"/>
        <end position="68"/>
    </location>
</feature>
<keyword evidence="1" id="KW-0812">Transmembrane</keyword>
<dbReference type="GO" id="GO:0016746">
    <property type="term" value="F:acyltransferase activity"/>
    <property type="evidence" value="ECO:0007669"/>
    <property type="project" value="UniProtKB-KW"/>
</dbReference>
<dbReference type="InterPro" id="IPR002656">
    <property type="entry name" value="Acyl_transf_3_dom"/>
</dbReference>
<keyword evidence="1" id="KW-1133">Transmembrane helix</keyword>
<feature type="transmembrane region" description="Helical" evidence="1">
    <location>
        <begin position="160"/>
        <end position="177"/>
    </location>
</feature>
<dbReference type="PANTHER" id="PTHR23028">
    <property type="entry name" value="ACETYLTRANSFERASE"/>
    <property type="match status" value="1"/>
</dbReference>
<keyword evidence="4" id="KW-0012">Acyltransferase</keyword>
<reference evidence="4 5" key="1">
    <citation type="submission" date="2019-05" db="EMBL/GenBank/DDBJ databases">
        <title>Georgenia *** sp. nov., and Georgenia *** sp. nov., isolated from the intestinal contents of plateau pika (Ochotona curzoniae) in the Qinghai-Tibet plateau of China.</title>
        <authorList>
            <person name="Tian Z."/>
        </authorList>
    </citation>
    <scope>NUCLEOTIDE SEQUENCE [LARGE SCALE GENOMIC DNA]</scope>
    <source>
        <strain evidence="4 5">Z294</strain>
    </source>
</reference>
<dbReference type="Pfam" id="PF01757">
    <property type="entry name" value="Acyl_transf_3"/>
    <property type="match status" value="1"/>
</dbReference>
<keyword evidence="4" id="KW-0808">Transferase</keyword>
<dbReference type="PANTHER" id="PTHR23028:SF53">
    <property type="entry name" value="ACYL_TRANSF_3 DOMAIN-CONTAINING PROTEIN"/>
    <property type="match status" value="1"/>
</dbReference>
<evidence type="ECO:0000256" key="1">
    <source>
        <dbReference type="SAM" id="Phobius"/>
    </source>
</evidence>
<dbReference type="InterPro" id="IPR043968">
    <property type="entry name" value="SGNH"/>
</dbReference>
<feature type="transmembrane region" description="Helical" evidence="1">
    <location>
        <begin position="333"/>
        <end position="352"/>
    </location>
</feature>
<evidence type="ECO:0000259" key="2">
    <source>
        <dbReference type="Pfam" id="PF01757"/>
    </source>
</evidence>
<feature type="transmembrane region" description="Helical" evidence="1">
    <location>
        <begin position="307"/>
        <end position="327"/>
    </location>
</feature>
<sequence>MTAATTSVAAPSRSARPRFRADIQGLRAVAVLLVLAYHAGVPLVPGGYVGVDVFFVISGFLITGLVLREVEETGRLSLRRFYARRAKRLLPATAVVFLAVTALTILALPVTRWREIAGDLVASATYLVNWRLADRSVDYLAEGAAAGPLQHLWSLAVEEQFYLLWPLLVVALVRPRAGSPARRLGWGLLLVAAASLAWSVHLTARDPGAAYFVTTTRLWELALGALLAVVVARGVIGRSPRARQALGWTGLAAIGYAAVTFDATTAFPGTAALVPTLGAAAVLVAGSGDPRGELAPLTGPFVQRVGALSYSLYLWHWPLVVVATSLWAGPDGVLPLATALAVVAGSALPAWLTYRFVEEPFHRSRRLAAPWRAAVIGAACVAVGLAGAAALTLAADRADGPAEGGATGAAALGDEPAAVEPTYEVTSLTPSLLDAADDVAAVYADGCHQDALSPGVLTCVYGDADSDVVVALVGDSHAAQWQPALAVLAEEHGFRLETSTKSSCLLAPALVWEDSTSRPYTSCLEWQATLTERLTAEPPDVVVVSAGGHYQLVEDGAALSREESREPVAQAMAATWQALEEEGTEVLALLDTPWPGIDAPECVSEHLTDLSGCAVPRAEAMERSGAAILRAAAERVPAADLLDLTEFVCPREECLPVVGGVLTHSDTHHLTATYARTLAPRIAGPLTSLLG</sequence>
<feature type="transmembrane region" description="Helical" evidence="1">
    <location>
        <begin position="184"/>
        <end position="204"/>
    </location>
</feature>
<keyword evidence="5" id="KW-1185">Reference proteome</keyword>
<evidence type="ECO:0000313" key="5">
    <source>
        <dbReference type="Proteomes" id="UP000313948"/>
    </source>
</evidence>
<dbReference type="Proteomes" id="UP000313948">
    <property type="component" value="Chromosome"/>
</dbReference>
<feature type="transmembrane region" description="Helical" evidence="1">
    <location>
        <begin position="373"/>
        <end position="395"/>
    </location>
</feature>
<feature type="domain" description="SGNH" evidence="3">
    <location>
        <begin position="447"/>
        <end position="683"/>
    </location>
</feature>
<feature type="transmembrane region" description="Helical" evidence="1">
    <location>
        <begin position="216"/>
        <end position="236"/>
    </location>
</feature>
<evidence type="ECO:0000259" key="3">
    <source>
        <dbReference type="Pfam" id="PF19040"/>
    </source>
</evidence>
<keyword evidence="1" id="KW-0472">Membrane</keyword>
<feature type="transmembrane region" description="Helical" evidence="1">
    <location>
        <begin position="21"/>
        <end position="40"/>
    </location>
</feature>
<dbReference type="RefSeq" id="WP_139947830.1">
    <property type="nucleotide sequence ID" value="NZ_CP040899.1"/>
</dbReference>
<organism evidence="4 5">
    <name type="scientific">Georgenia wutianyii</name>
    <dbReference type="NCBI Taxonomy" id="2585135"/>
    <lineage>
        <taxon>Bacteria</taxon>
        <taxon>Bacillati</taxon>
        <taxon>Actinomycetota</taxon>
        <taxon>Actinomycetes</taxon>
        <taxon>Micrococcales</taxon>
        <taxon>Bogoriellaceae</taxon>
        <taxon>Georgenia</taxon>
    </lineage>
</organism>
<proteinExistence type="predicted"/>
<feature type="transmembrane region" description="Helical" evidence="1">
    <location>
        <begin position="89"/>
        <end position="110"/>
    </location>
</feature>
<dbReference type="InterPro" id="IPR050879">
    <property type="entry name" value="Acyltransferase_3"/>
</dbReference>
<dbReference type="Pfam" id="PF19040">
    <property type="entry name" value="SGNH"/>
    <property type="match status" value="1"/>
</dbReference>
<name>A0ABX5VK23_9MICO</name>
<feature type="transmembrane region" description="Helical" evidence="1">
    <location>
        <begin position="245"/>
        <end position="261"/>
    </location>
</feature>
<gene>
    <name evidence="4" type="ORF">FE251_03210</name>
</gene>
<feature type="transmembrane region" description="Helical" evidence="1">
    <location>
        <begin position="267"/>
        <end position="286"/>
    </location>
</feature>
<accession>A0ABX5VK23</accession>
<protein>
    <submittedName>
        <fullName evidence="4">Acyltransferase</fullName>
    </submittedName>
</protein>
<evidence type="ECO:0000313" key="4">
    <source>
        <dbReference type="EMBL" id="QDB78495.1"/>
    </source>
</evidence>
<dbReference type="EMBL" id="CP040899">
    <property type="protein sequence ID" value="QDB78495.1"/>
    <property type="molecule type" value="Genomic_DNA"/>
</dbReference>
<feature type="domain" description="Acyltransferase 3" evidence="2">
    <location>
        <begin position="21"/>
        <end position="354"/>
    </location>
</feature>